<evidence type="ECO:0000256" key="4">
    <source>
        <dbReference type="ARBA" id="ARBA00023235"/>
    </source>
</evidence>
<proteinExistence type="inferred from homology"/>
<dbReference type="InterPro" id="IPR004561">
    <property type="entry name" value="IsoChor_synthase"/>
</dbReference>
<dbReference type="PANTHER" id="PTHR42839">
    <property type="entry name" value="ISOCHORISMATE SYNTHASE ENTC"/>
    <property type="match status" value="1"/>
</dbReference>
<dbReference type="PRINTS" id="PR00095">
    <property type="entry name" value="ANTSNTHASEI"/>
</dbReference>
<dbReference type="NCBIfam" id="NF005380">
    <property type="entry name" value="PRK06923.1"/>
    <property type="match status" value="1"/>
</dbReference>
<dbReference type="RefSeq" id="WP_029052973.1">
    <property type="nucleotide sequence ID" value="NZ_CP015108.1"/>
</dbReference>
<sequence>MSKVSMSKVKSILDEYELGDFFLSSSKRTIMGKGVFSVVKETRKTKNQIYSLPVRVEEAFEQAKRAGHPHPIVVGAVPFDYSEAAKMIIPEEVKVSSTLVKDSGQPENISLQPCEIQYIPAPAEYMRGVNQGLDKISSGQLDKIVVSRALNFKTKEQIDVKQILKRLEHHNKQGYTFAVDISDVNTIRNKETVLTNGKRILIGASPELLVSKNDSTLFANPLAGSRPRSDDPKEDQRRALELLESEKDLYEHAVVVDMVKESLAPFCESMDVPEIPSLIKTEAMWHLSTEIYGTLKQAETSSLELGIALHPTPAVCGHPTELAREAIYEIEPFNRGFFAGMVGWCDENGNGEWIVTIRCAEVEENDIRLFAGAGVVAGSIPEEELIETGAKFKTMLDAMGIEKQ</sequence>
<dbReference type="Gene3D" id="3.60.120.10">
    <property type="entry name" value="Anthranilate synthase"/>
    <property type="match status" value="1"/>
</dbReference>
<dbReference type="InterPro" id="IPR005801">
    <property type="entry name" value="ADC_synthase"/>
</dbReference>
<keyword evidence="8" id="KW-1185">Reference proteome</keyword>
<organism evidence="7 8">
    <name type="scientific">Sporosarcina ureae</name>
    <dbReference type="NCBI Taxonomy" id="1571"/>
    <lineage>
        <taxon>Bacteria</taxon>
        <taxon>Bacillati</taxon>
        <taxon>Bacillota</taxon>
        <taxon>Bacilli</taxon>
        <taxon>Bacillales</taxon>
        <taxon>Caryophanaceae</taxon>
        <taxon>Sporosarcina</taxon>
    </lineage>
</organism>
<reference evidence="7 8" key="1">
    <citation type="submission" date="2016-04" db="EMBL/GenBank/DDBJ databases">
        <title>Comparative Genomics and Epigenetics of Sporosarcina ureae.</title>
        <authorList>
            <person name="Oliver A.S."/>
            <person name="Cooper K.K."/>
        </authorList>
    </citation>
    <scope>NUCLEOTIDE SEQUENCE [LARGE SCALE GENOMIC DNA]</scope>
    <source>
        <strain evidence="7 8">S204</strain>
    </source>
</reference>
<comment type="similarity">
    <text evidence="2">Belongs to the isochorismate synthase family.</text>
</comment>
<evidence type="ECO:0000256" key="2">
    <source>
        <dbReference type="ARBA" id="ARBA00005297"/>
    </source>
</evidence>
<dbReference type="InterPro" id="IPR019999">
    <property type="entry name" value="Anth_synth_I-like"/>
</dbReference>
<gene>
    <name evidence="7" type="ORF">SporoS204_02655</name>
</gene>
<evidence type="ECO:0000259" key="6">
    <source>
        <dbReference type="Pfam" id="PF00425"/>
    </source>
</evidence>
<dbReference type="Pfam" id="PF00425">
    <property type="entry name" value="Chorismate_bind"/>
    <property type="match status" value="1"/>
</dbReference>
<name>A0ABN4YT43_SPOUR</name>
<dbReference type="NCBIfam" id="TIGR00543">
    <property type="entry name" value="isochor_syn"/>
    <property type="match status" value="1"/>
</dbReference>
<evidence type="ECO:0000313" key="7">
    <source>
        <dbReference type="EMBL" id="ARF13175.1"/>
    </source>
</evidence>
<dbReference type="EC" id="5.4.4.2" evidence="3"/>
<evidence type="ECO:0000256" key="1">
    <source>
        <dbReference type="ARBA" id="ARBA00000799"/>
    </source>
</evidence>
<comment type="catalytic activity">
    <reaction evidence="1">
        <text>chorismate = isochorismate</text>
        <dbReference type="Rhea" id="RHEA:18985"/>
        <dbReference type="ChEBI" id="CHEBI:29748"/>
        <dbReference type="ChEBI" id="CHEBI:29780"/>
        <dbReference type="EC" id="5.4.4.2"/>
    </reaction>
</comment>
<evidence type="ECO:0000313" key="8">
    <source>
        <dbReference type="Proteomes" id="UP000192486"/>
    </source>
</evidence>
<dbReference type="PANTHER" id="PTHR42839:SF2">
    <property type="entry name" value="ISOCHORISMATE SYNTHASE ENTC"/>
    <property type="match status" value="1"/>
</dbReference>
<dbReference type="Proteomes" id="UP000192486">
    <property type="component" value="Chromosome"/>
</dbReference>
<feature type="domain" description="Chorismate-utilising enzyme C-terminal" evidence="6">
    <location>
        <begin position="123"/>
        <end position="391"/>
    </location>
</feature>
<dbReference type="InterPro" id="IPR015890">
    <property type="entry name" value="Chorismate_C"/>
</dbReference>
<accession>A0ABN4YT43</accession>
<dbReference type="EMBL" id="CP015108">
    <property type="protein sequence ID" value="ARF13175.1"/>
    <property type="molecule type" value="Genomic_DNA"/>
</dbReference>
<keyword evidence="4" id="KW-0413">Isomerase</keyword>
<evidence type="ECO:0000256" key="5">
    <source>
        <dbReference type="ARBA" id="ARBA00041564"/>
    </source>
</evidence>
<protein>
    <recommendedName>
        <fullName evidence="3">isochorismate synthase</fullName>
        <ecNumber evidence="3">5.4.4.2</ecNumber>
    </recommendedName>
    <alternativeName>
        <fullName evidence="5">Isochorismate mutase</fullName>
    </alternativeName>
</protein>
<dbReference type="SUPFAM" id="SSF56322">
    <property type="entry name" value="ADC synthase"/>
    <property type="match status" value="1"/>
</dbReference>
<evidence type="ECO:0000256" key="3">
    <source>
        <dbReference type="ARBA" id="ARBA00012824"/>
    </source>
</evidence>